<dbReference type="PROSITE" id="PS00165">
    <property type="entry name" value="DEHYDRATASE_SER_THR"/>
    <property type="match status" value="1"/>
</dbReference>
<accession>A0A194S676</accession>
<evidence type="ECO:0000259" key="9">
    <source>
        <dbReference type="Pfam" id="PF00291"/>
    </source>
</evidence>
<dbReference type="GO" id="GO:0030378">
    <property type="term" value="F:serine racemase activity"/>
    <property type="evidence" value="ECO:0007669"/>
    <property type="project" value="TreeGrafter"/>
</dbReference>
<evidence type="ECO:0000256" key="7">
    <source>
        <dbReference type="ARBA" id="ARBA00022898"/>
    </source>
</evidence>
<comment type="cofactor">
    <cofactor evidence="3">
        <name>Mn(2+)</name>
        <dbReference type="ChEBI" id="CHEBI:29035"/>
    </cofactor>
</comment>
<keyword evidence="7" id="KW-0663">Pyridoxal phosphate</keyword>
<evidence type="ECO:0000256" key="4">
    <source>
        <dbReference type="ARBA" id="ARBA00001946"/>
    </source>
</evidence>
<dbReference type="STRING" id="578459.A0A194S676"/>
<dbReference type="GeneID" id="28976705"/>
<dbReference type="CDD" id="cd01562">
    <property type="entry name" value="Thr-dehyd"/>
    <property type="match status" value="1"/>
</dbReference>
<dbReference type="SUPFAM" id="SSF53686">
    <property type="entry name" value="Tryptophan synthase beta subunit-like PLP-dependent enzymes"/>
    <property type="match status" value="1"/>
</dbReference>
<dbReference type="FunFam" id="3.40.50.1100:FF:000005">
    <property type="entry name" value="Threonine dehydratase catabolic"/>
    <property type="match status" value="1"/>
</dbReference>
<comment type="cofactor">
    <cofactor evidence="2">
        <name>pyridoxal 5'-phosphate</name>
        <dbReference type="ChEBI" id="CHEBI:597326"/>
    </cofactor>
</comment>
<evidence type="ECO:0000256" key="3">
    <source>
        <dbReference type="ARBA" id="ARBA00001936"/>
    </source>
</evidence>
<keyword evidence="8" id="KW-0456">Lyase</keyword>
<dbReference type="InterPro" id="IPR001926">
    <property type="entry name" value="TrpB-like_PALP"/>
</dbReference>
<evidence type="ECO:0000256" key="2">
    <source>
        <dbReference type="ARBA" id="ARBA00001933"/>
    </source>
</evidence>
<evidence type="ECO:0000256" key="6">
    <source>
        <dbReference type="ARBA" id="ARBA00022842"/>
    </source>
</evidence>
<comment type="cofactor">
    <cofactor evidence="1">
        <name>Ca(2+)</name>
        <dbReference type="ChEBI" id="CHEBI:29108"/>
    </cofactor>
</comment>
<dbReference type="Proteomes" id="UP000053890">
    <property type="component" value="Unassembled WGS sequence"/>
</dbReference>
<dbReference type="OrthoDB" id="271064at2759"/>
<dbReference type="PANTHER" id="PTHR43050:SF1">
    <property type="entry name" value="SERINE RACEMASE"/>
    <property type="match status" value="1"/>
</dbReference>
<dbReference type="GO" id="GO:0070179">
    <property type="term" value="P:D-serine biosynthetic process"/>
    <property type="evidence" value="ECO:0007669"/>
    <property type="project" value="TreeGrafter"/>
</dbReference>
<dbReference type="AlphaFoldDB" id="A0A194S676"/>
<dbReference type="Pfam" id="PF00291">
    <property type="entry name" value="PALP"/>
    <property type="match status" value="1"/>
</dbReference>
<keyword evidence="6" id="KW-0460">Magnesium</keyword>
<dbReference type="InterPro" id="IPR036052">
    <property type="entry name" value="TrpB-like_PALP_sf"/>
</dbReference>
<dbReference type="EMBL" id="KQ474076">
    <property type="protein sequence ID" value="KPV76233.1"/>
    <property type="molecule type" value="Genomic_DNA"/>
</dbReference>
<evidence type="ECO:0000313" key="10">
    <source>
        <dbReference type="EMBL" id="KPV76233.1"/>
    </source>
</evidence>
<protein>
    <recommendedName>
        <fullName evidence="9">Tryptophan synthase beta chain-like PALP domain-containing protein</fullName>
    </recommendedName>
</protein>
<gene>
    <name evidence="10" type="ORF">RHOBADRAFT_52269</name>
</gene>
<feature type="domain" description="Tryptophan synthase beta chain-like PALP" evidence="9">
    <location>
        <begin position="25"/>
        <end position="316"/>
    </location>
</feature>
<organism evidence="10 11">
    <name type="scientific">Rhodotorula graminis (strain WP1)</name>
    <dbReference type="NCBI Taxonomy" id="578459"/>
    <lineage>
        <taxon>Eukaryota</taxon>
        <taxon>Fungi</taxon>
        <taxon>Dikarya</taxon>
        <taxon>Basidiomycota</taxon>
        <taxon>Pucciniomycotina</taxon>
        <taxon>Microbotryomycetes</taxon>
        <taxon>Sporidiobolales</taxon>
        <taxon>Sporidiobolaceae</taxon>
        <taxon>Rhodotorula</taxon>
    </lineage>
</organism>
<keyword evidence="11" id="KW-1185">Reference proteome</keyword>
<proteinExistence type="inferred from homology"/>
<dbReference type="RefSeq" id="XP_018272282.1">
    <property type="nucleotide sequence ID" value="XM_018416257.1"/>
</dbReference>
<dbReference type="GO" id="GO:0018114">
    <property type="term" value="F:threonine racemase activity"/>
    <property type="evidence" value="ECO:0007669"/>
    <property type="project" value="TreeGrafter"/>
</dbReference>
<dbReference type="InterPro" id="IPR000634">
    <property type="entry name" value="Ser/Thr_deHydtase_PyrdxlP-BS"/>
</dbReference>
<dbReference type="GO" id="GO:0003941">
    <property type="term" value="F:L-serine ammonia-lyase activity"/>
    <property type="evidence" value="ECO:0007669"/>
    <property type="project" value="TreeGrafter"/>
</dbReference>
<dbReference type="GO" id="GO:0000287">
    <property type="term" value="F:magnesium ion binding"/>
    <property type="evidence" value="ECO:0007669"/>
    <property type="project" value="TreeGrafter"/>
</dbReference>
<evidence type="ECO:0000256" key="5">
    <source>
        <dbReference type="ARBA" id="ARBA00010869"/>
    </source>
</evidence>
<dbReference type="OMA" id="LIHPFDH"/>
<sequence length="330" mass="34703">MDGPSTAPLPLTRASVQQAHRAIATLVHRTPLLSSTSLSHDAGYTLLFKAENCNKSGSFKIRGATYSVACLTDHERRRGVVTQSSGNHAAALALVARDLDIPAHIVSPRTAPAAKLAAVRAYGGNLTLCDPSIESREAALADVQRRTGACYVPPSDAVNTMLGQGTVFLEVEEQAREGGWGKLGAIIAPVGGAGLLGGIAVAARGTGVRVFGAEPAGADDCVRGLAEGRRITDFKPETIADGLLTPVGEHNWPVVQQDVEKVMTVTDEEILDAQRLLWQRLKTVVEPSGAVAFALARSAKFRELRVEGPVCVVLSGGNVDLDVPPPWVKA</sequence>
<dbReference type="GO" id="GO:0030170">
    <property type="term" value="F:pyridoxal phosphate binding"/>
    <property type="evidence" value="ECO:0007669"/>
    <property type="project" value="InterPro"/>
</dbReference>
<comment type="cofactor">
    <cofactor evidence="4">
        <name>Mg(2+)</name>
        <dbReference type="ChEBI" id="CHEBI:18420"/>
    </cofactor>
</comment>
<evidence type="ECO:0000313" key="11">
    <source>
        <dbReference type="Proteomes" id="UP000053890"/>
    </source>
</evidence>
<evidence type="ECO:0000256" key="8">
    <source>
        <dbReference type="ARBA" id="ARBA00023239"/>
    </source>
</evidence>
<name>A0A194S676_RHOGW</name>
<reference evidence="10 11" key="1">
    <citation type="journal article" date="2015" name="Front. Microbiol.">
        <title>Genome sequence of the plant growth promoting endophytic yeast Rhodotorula graminis WP1.</title>
        <authorList>
            <person name="Firrincieli A."/>
            <person name="Otillar R."/>
            <person name="Salamov A."/>
            <person name="Schmutz J."/>
            <person name="Khan Z."/>
            <person name="Redman R.S."/>
            <person name="Fleck N.D."/>
            <person name="Lindquist E."/>
            <person name="Grigoriev I.V."/>
            <person name="Doty S.L."/>
        </authorList>
    </citation>
    <scope>NUCLEOTIDE SEQUENCE [LARGE SCALE GENOMIC DNA]</scope>
    <source>
        <strain evidence="10 11">WP1</strain>
    </source>
</reference>
<comment type="similarity">
    <text evidence="5">Belongs to the serine/threonine dehydratase family.</text>
</comment>
<dbReference type="Gene3D" id="3.40.50.1100">
    <property type="match status" value="2"/>
</dbReference>
<dbReference type="PANTHER" id="PTHR43050">
    <property type="entry name" value="SERINE / THREONINE RACEMASE FAMILY MEMBER"/>
    <property type="match status" value="1"/>
</dbReference>
<dbReference type="GO" id="GO:0005524">
    <property type="term" value="F:ATP binding"/>
    <property type="evidence" value="ECO:0007669"/>
    <property type="project" value="TreeGrafter"/>
</dbReference>
<evidence type="ECO:0000256" key="1">
    <source>
        <dbReference type="ARBA" id="ARBA00001913"/>
    </source>
</evidence>